<proteinExistence type="predicted"/>
<accession>A0ACB9H9P7</accession>
<organism evidence="1 2">
    <name type="scientific">Cichorium intybus</name>
    <name type="common">Chicory</name>
    <dbReference type="NCBI Taxonomy" id="13427"/>
    <lineage>
        <taxon>Eukaryota</taxon>
        <taxon>Viridiplantae</taxon>
        <taxon>Streptophyta</taxon>
        <taxon>Embryophyta</taxon>
        <taxon>Tracheophyta</taxon>
        <taxon>Spermatophyta</taxon>
        <taxon>Magnoliopsida</taxon>
        <taxon>eudicotyledons</taxon>
        <taxon>Gunneridae</taxon>
        <taxon>Pentapetalae</taxon>
        <taxon>asterids</taxon>
        <taxon>campanulids</taxon>
        <taxon>Asterales</taxon>
        <taxon>Asteraceae</taxon>
        <taxon>Cichorioideae</taxon>
        <taxon>Cichorieae</taxon>
        <taxon>Cichoriinae</taxon>
        <taxon>Cichorium</taxon>
    </lineage>
</organism>
<reference evidence="1 2" key="2">
    <citation type="journal article" date="2022" name="Mol. Ecol. Resour.">
        <title>The genomes of chicory, endive, great burdock and yacon provide insights into Asteraceae paleo-polyploidization history and plant inulin production.</title>
        <authorList>
            <person name="Fan W."/>
            <person name="Wang S."/>
            <person name="Wang H."/>
            <person name="Wang A."/>
            <person name="Jiang F."/>
            <person name="Liu H."/>
            <person name="Zhao H."/>
            <person name="Xu D."/>
            <person name="Zhang Y."/>
        </authorList>
    </citation>
    <scope>NUCLEOTIDE SEQUENCE [LARGE SCALE GENOMIC DNA]</scope>
    <source>
        <strain evidence="2">cv. Punajuju</strain>
        <tissue evidence="1">Leaves</tissue>
    </source>
</reference>
<evidence type="ECO:0000313" key="2">
    <source>
        <dbReference type="Proteomes" id="UP001055811"/>
    </source>
</evidence>
<evidence type="ECO:0000313" key="1">
    <source>
        <dbReference type="EMBL" id="KAI3792272.1"/>
    </source>
</evidence>
<gene>
    <name evidence="1" type="ORF">L2E82_06147</name>
</gene>
<sequence length="389" mass="43368">MSGTIFLYSWSHVIVREKRRAWLDWTRAILLDMLDMIQEILTGRIEMGRVAQQGWVWQFYRAAQDWSARPREDFSHGYDIFGMSLLSLAPFVMRRKPSCFFFCINWFAIWSVFSAALHGFLVHQFPLYSVPGEVLLDVKFEGSSRGSGASGGRTGSDVYTNEEIVYGSITWGYSGVNMSTWVIEIVDIQGESKKNVSAGEKDVEEIVQGNASLGGREALMDGLFSGEGIDEGVCRENVGGGRGGVLVVGTIKEFAKLAFPHTSEQEVALTATELRFSNTCASMNSPIEESTKKAMVLNDHVDMLMARSLERVVASFFEEVVRKDLAEAEANLEWLRNMGLASYNLGVPNMELPGSQPGRVKEIDEALSFFSTCLCIMVLAQPFEGWIEH</sequence>
<dbReference type="Proteomes" id="UP001055811">
    <property type="component" value="Linkage Group LG01"/>
</dbReference>
<reference evidence="2" key="1">
    <citation type="journal article" date="2022" name="Mol. Ecol. Resour.">
        <title>The genomes of chicory, endive, great burdock and yacon provide insights into Asteraceae palaeo-polyploidization history and plant inulin production.</title>
        <authorList>
            <person name="Fan W."/>
            <person name="Wang S."/>
            <person name="Wang H."/>
            <person name="Wang A."/>
            <person name="Jiang F."/>
            <person name="Liu H."/>
            <person name="Zhao H."/>
            <person name="Xu D."/>
            <person name="Zhang Y."/>
        </authorList>
    </citation>
    <scope>NUCLEOTIDE SEQUENCE [LARGE SCALE GENOMIC DNA]</scope>
    <source>
        <strain evidence="2">cv. Punajuju</strain>
    </source>
</reference>
<comment type="caution">
    <text evidence="1">The sequence shown here is derived from an EMBL/GenBank/DDBJ whole genome shotgun (WGS) entry which is preliminary data.</text>
</comment>
<dbReference type="EMBL" id="CM042009">
    <property type="protein sequence ID" value="KAI3792272.1"/>
    <property type="molecule type" value="Genomic_DNA"/>
</dbReference>
<name>A0ACB9H9P7_CICIN</name>
<protein>
    <submittedName>
        <fullName evidence="1">Uncharacterized protein</fullName>
    </submittedName>
</protein>
<keyword evidence="2" id="KW-1185">Reference proteome</keyword>